<evidence type="ECO:0000313" key="1">
    <source>
        <dbReference type="EMBL" id="QQB45366.1"/>
    </source>
</evidence>
<dbReference type="RefSeq" id="WP_198481385.1">
    <property type="nucleotide sequence ID" value="NZ_CP066007.1"/>
</dbReference>
<accession>A0A7T4EDF9</accession>
<organism evidence="1 2">
    <name type="scientific">Corynebacterium glucuronolyticum</name>
    <dbReference type="NCBI Taxonomy" id="39791"/>
    <lineage>
        <taxon>Bacteria</taxon>
        <taxon>Bacillati</taxon>
        <taxon>Actinomycetota</taxon>
        <taxon>Actinomycetes</taxon>
        <taxon>Mycobacteriales</taxon>
        <taxon>Corynebacteriaceae</taxon>
        <taxon>Corynebacterium</taxon>
    </lineage>
</organism>
<dbReference type="Proteomes" id="UP000596145">
    <property type="component" value="Chromosome"/>
</dbReference>
<dbReference type="EMBL" id="CP066007">
    <property type="protein sequence ID" value="QQB45366.1"/>
    <property type="molecule type" value="Genomic_DNA"/>
</dbReference>
<gene>
    <name evidence="1" type="ORF">I6I10_07425</name>
</gene>
<dbReference type="GeneID" id="92760501"/>
<protein>
    <submittedName>
        <fullName evidence="1">Uncharacterized protein</fullName>
    </submittedName>
</protein>
<evidence type="ECO:0000313" key="2">
    <source>
        <dbReference type="Proteomes" id="UP000596145"/>
    </source>
</evidence>
<name>A0A7T4EDF9_9CORY</name>
<reference evidence="1 2" key="1">
    <citation type="submission" date="2020-12" db="EMBL/GenBank/DDBJ databases">
        <title>FDA dAtabase for Regulatory Grade micrObial Sequences (FDA-ARGOS): Supporting development and validation of Infectious Disease Dx tests.</title>
        <authorList>
            <person name="Sproer C."/>
            <person name="Gronow S."/>
            <person name="Severitt S."/>
            <person name="Schroder I."/>
            <person name="Tallon L."/>
            <person name="Sadzewicz L."/>
            <person name="Zhao X."/>
            <person name="Boylan J."/>
            <person name="Ott S."/>
            <person name="Bowen H."/>
            <person name="Vavikolanu K."/>
            <person name="Mehta A."/>
            <person name="Aluvathingal J."/>
            <person name="Nadendla S."/>
            <person name="Lowell S."/>
            <person name="Myers T."/>
            <person name="Yan Y."/>
            <person name="Sichtig H."/>
        </authorList>
    </citation>
    <scope>NUCLEOTIDE SEQUENCE [LARGE SCALE GENOMIC DNA]</scope>
    <source>
        <strain evidence="1 2">FDAARGOS_1053</strain>
    </source>
</reference>
<proteinExistence type="predicted"/>
<dbReference type="AlphaFoldDB" id="A0A7T4EDF9"/>
<sequence length="128" mass="13759">MSEPIAQAMYSVPITRRVDSVESLIPEEYRARTHASSQTQVRCGLFPGENMVKVTWGGPEEAQLFCKVDESDSSYHVGSVPAGGGARTKLFTVPARSPEDFVYVRFPTVASMQGDATGAVTVIGMDAS</sequence>